<dbReference type="Gene3D" id="3.40.50.200">
    <property type="entry name" value="Peptidase S8/S53 domain"/>
    <property type="match status" value="2"/>
</dbReference>
<keyword evidence="4 5" id="KW-0720">Serine protease</keyword>
<sequence>MNKRALSVVITLLMILAVVPAAFAYSATSTLPSFKVADSISKSNDSPLKEQLQKILNSGKQEVRLIIAPKDGYEMQVFNELKKIGKIDPISKPEFKFIVITVSKDKLSELENINGIFKVWEDKEIKLPPVFHDEGYSIKKGVSEPNMFMSIFTINAYNTWNDYGVYGDNVTVAIIDTGVDPIHPFLQQTLNGEKKIIDWKDFTEEGHVDTSYTATIDNVTNGILIIKQNISVDWGTYGLDVDAARENITSFYIENVTIGNITSANGIYHFGLLPERYFDLDFDQNFNEAHFVLVVNSSEYYDTVYIDTDDDLDLTDEVPAHIYTKSYDIIRFGPGLLEEPLEYDINNEHIRYPYYPISWFYKTIYNAEIGVVIGDIDPSGDEVSLGWDGGQHGTHVAGTVAGVGLAGTDLEGIYGVAPNARIMAIRALRSVGWGATSAIINAMIYAAIYGPDNVAFSGDEADVINMSLGGLAEYNDGLESPENFYVNYLTELTGVVFSISAGNSGPSTNTVGSPGDADFAITVGNYWEGNRWYMFYGFPGVIDGPAMSSSRGPRMDGLLDPDVMAPGTDIVSSVPVWDNTYSINSPYDYYSGTSMAAPHVAGAVALLIDYAKRNGIEYNPFKIKEALMLSAKKLDGATLIDQGFGLIQVDKAIEELEKLSSEPTTMIYAGTTFTGYKNPIDKKLIPTIMLNDYFTWAYDVPYLYKGVYARNVLPIAVPIYAYVLKWDEDYNYFYVGNGTYKVSTNVDWIKPSVDEVTITENGTMFYITIDYSKLQKPGTYVGLIYIDDPNTEFLEGYVPVTITIPINKNGELGGKISDTEKPGQAKHYYFDVPRGTQMLEVTIRIPTDDEGNPLGRTRLVIAKPTGVRVISGSYMGAGGSTNEYTYYIQNPDEGMWEITAYSSVSTGNYGLSEAQYEIEVKAYSITVEPALIRADFDTPGVKEITAEATNTYETVNTSIIGIGVGRLDLTYVWVENVSQDMLKTMDIIEANESLYYMNVGITQPEDPSADLDLYVYYYKTWDQLANDINDGIIDNYTRRYIDQIGPTSDEHLELFMPAQGYYMVIVHGYDTVGYNPIQFIYYEQILTDNGDVNVDTTPFEFAKGETKTITANVNLSEEGTYLGVLGIKDVESGATLGYSPMILQVGKPEMYVALMGTPTIGEPSLLTLKILDKATLEPIEGETKVIINGQEYYAEDGELKFYYTPTSLDAAKFNVKVISDDYKDFEGEFELTPKEPFTEYLYESNRDSTVISGDATITTFDTKHGEVAVTVEGNTGETAVVMITLPLDAYFIEVTGEHVVSYYIEKGQYAQYIFVTVKFASAADIKITYKTSGDIIRTMDVVWYMLYNKYNAKFNETYAKALELGVDDETIQEAQKYKELADQYYKDAWQFGHPLQGYIQAVPYLRKAYINIKNALDILNNAIEALEAS</sequence>
<accession>A0A075LRZ0</accession>
<feature type="active site" description="Charge relay system" evidence="5">
    <location>
        <position position="594"/>
    </location>
</feature>
<evidence type="ECO:0000256" key="6">
    <source>
        <dbReference type="RuleBase" id="RU003355"/>
    </source>
</evidence>
<proteinExistence type="inferred from homology"/>
<dbReference type="InterPro" id="IPR023827">
    <property type="entry name" value="Peptidase_S8_Asp-AS"/>
</dbReference>
<keyword evidence="2 5" id="KW-0645">Protease</keyword>
<evidence type="ECO:0000256" key="2">
    <source>
        <dbReference type="ARBA" id="ARBA00022670"/>
    </source>
</evidence>
<dbReference type="PANTHER" id="PTHR43806:SF11">
    <property type="entry name" value="CEREVISIN-RELATED"/>
    <property type="match status" value="1"/>
</dbReference>
<dbReference type="RefSeq" id="WP_048164230.1">
    <property type="nucleotide sequence ID" value="NZ_CP006019.1"/>
</dbReference>
<feature type="domain" description="Peptidase S8/S53" evidence="7">
    <location>
        <begin position="167"/>
        <end position="645"/>
    </location>
</feature>
<evidence type="ECO:0000256" key="3">
    <source>
        <dbReference type="ARBA" id="ARBA00022801"/>
    </source>
</evidence>
<dbReference type="GO" id="GO:0006508">
    <property type="term" value="P:proteolysis"/>
    <property type="evidence" value="ECO:0007669"/>
    <property type="project" value="UniProtKB-KW"/>
</dbReference>
<protein>
    <recommendedName>
        <fullName evidence="7">Peptidase S8/S53 domain-containing protein</fullName>
    </recommendedName>
</protein>
<reference evidence="8 9" key="2">
    <citation type="journal article" date="2015" name="Genome Announc.">
        <title>Complete Genome Sequence of Hyperthermophilic Piezophilic Archaeon Palaeococcus pacificus DY20341T, Isolated from Deep-Sea Hydrothermal Sediments.</title>
        <authorList>
            <person name="Zeng X."/>
            <person name="Jebbar M."/>
            <person name="Shao Z."/>
        </authorList>
    </citation>
    <scope>NUCLEOTIDE SEQUENCE [LARGE SCALE GENOMIC DNA]</scope>
    <source>
        <strain evidence="8 9">DY20341</strain>
    </source>
</reference>
<dbReference type="GeneID" id="24841394"/>
<dbReference type="Proteomes" id="UP000027981">
    <property type="component" value="Chromosome"/>
</dbReference>
<dbReference type="SUPFAM" id="SSF52743">
    <property type="entry name" value="Subtilisin-like"/>
    <property type="match status" value="1"/>
</dbReference>
<keyword evidence="9" id="KW-1185">Reference proteome</keyword>
<dbReference type="InterPro" id="IPR050131">
    <property type="entry name" value="Peptidase_S8_subtilisin-like"/>
</dbReference>
<dbReference type="GO" id="GO:0004252">
    <property type="term" value="F:serine-type endopeptidase activity"/>
    <property type="evidence" value="ECO:0007669"/>
    <property type="project" value="UniProtKB-UniRule"/>
</dbReference>
<name>A0A075LRZ0_9EURY</name>
<evidence type="ECO:0000313" key="9">
    <source>
        <dbReference type="Proteomes" id="UP000027981"/>
    </source>
</evidence>
<dbReference type="PANTHER" id="PTHR43806">
    <property type="entry name" value="PEPTIDASE S8"/>
    <property type="match status" value="1"/>
</dbReference>
<dbReference type="PROSITE" id="PS00136">
    <property type="entry name" value="SUBTILASE_ASP"/>
    <property type="match status" value="1"/>
</dbReference>
<feature type="active site" description="Charge relay system" evidence="5">
    <location>
        <position position="392"/>
    </location>
</feature>
<evidence type="ECO:0000259" key="7">
    <source>
        <dbReference type="Pfam" id="PF00082"/>
    </source>
</evidence>
<dbReference type="KEGG" id="ppac:PAP_01300"/>
<dbReference type="InterPro" id="IPR034213">
    <property type="entry name" value="S8_Vpr-like"/>
</dbReference>
<reference evidence="9" key="1">
    <citation type="submission" date="2013-06" db="EMBL/GenBank/DDBJ databases">
        <title>Complete Genome Sequence of Hyperthermophilic Palaeococcus pacificus DY20341T, Isolated from a Deep-Sea Hydrothermal Sediments.</title>
        <authorList>
            <person name="Zeng X."/>
            <person name="Shao Z."/>
        </authorList>
    </citation>
    <scope>NUCLEOTIDE SEQUENCE [LARGE SCALE GENOMIC DNA]</scope>
    <source>
        <strain evidence="9">DY20341</strain>
    </source>
</reference>
<comment type="similarity">
    <text evidence="1 5 6">Belongs to the peptidase S8 family.</text>
</comment>
<dbReference type="InterPro" id="IPR000209">
    <property type="entry name" value="Peptidase_S8/S53_dom"/>
</dbReference>
<feature type="active site" description="Charge relay system" evidence="5">
    <location>
        <position position="176"/>
    </location>
</feature>
<dbReference type="eggNOG" id="arCOG00702">
    <property type="taxonomic scope" value="Archaea"/>
</dbReference>
<dbReference type="PROSITE" id="PS51892">
    <property type="entry name" value="SUBTILASE"/>
    <property type="match status" value="1"/>
</dbReference>
<dbReference type="eggNOG" id="arCOG03610">
    <property type="taxonomic scope" value="Archaea"/>
</dbReference>
<dbReference type="PROSITE" id="PS00138">
    <property type="entry name" value="SUBTILASE_SER"/>
    <property type="match status" value="1"/>
</dbReference>
<keyword evidence="3 5" id="KW-0378">Hydrolase</keyword>
<organism evidence="8 9">
    <name type="scientific">Palaeococcus pacificus DY20341</name>
    <dbReference type="NCBI Taxonomy" id="1343739"/>
    <lineage>
        <taxon>Archaea</taxon>
        <taxon>Methanobacteriati</taxon>
        <taxon>Methanobacteriota</taxon>
        <taxon>Thermococci</taxon>
        <taxon>Thermococcales</taxon>
        <taxon>Thermococcaceae</taxon>
        <taxon>Palaeococcus</taxon>
    </lineage>
</organism>
<evidence type="ECO:0000256" key="4">
    <source>
        <dbReference type="ARBA" id="ARBA00022825"/>
    </source>
</evidence>
<dbReference type="OrthoDB" id="27270at2157"/>
<gene>
    <name evidence="8" type="ORF">PAP_01300</name>
</gene>
<dbReference type="InterPro" id="IPR036852">
    <property type="entry name" value="Peptidase_S8/S53_dom_sf"/>
</dbReference>
<dbReference type="STRING" id="1343739.PAP_01300"/>
<evidence type="ECO:0000256" key="1">
    <source>
        <dbReference type="ARBA" id="ARBA00011073"/>
    </source>
</evidence>
<dbReference type="Pfam" id="PF00082">
    <property type="entry name" value="Peptidase_S8"/>
    <property type="match status" value="1"/>
</dbReference>
<dbReference type="PROSITE" id="PS00137">
    <property type="entry name" value="SUBTILASE_HIS"/>
    <property type="match status" value="1"/>
</dbReference>
<dbReference type="InterPro" id="IPR022398">
    <property type="entry name" value="Peptidase_S8_His-AS"/>
</dbReference>
<dbReference type="HOGENOM" id="CLU_260492_0_0_2"/>
<dbReference type="InterPro" id="IPR015500">
    <property type="entry name" value="Peptidase_S8_subtilisin-rel"/>
</dbReference>
<dbReference type="PRINTS" id="PR00723">
    <property type="entry name" value="SUBTILISIN"/>
</dbReference>
<evidence type="ECO:0000256" key="5">
    <source>
        <dbReference type="PROSITE-ProRule" id="PRU01240"/>
    </source>
</evidence>
<dbReference type="CDD" id="cd07474">
    <property type="entry name" value="Peptidases_S8_subtilisin_Vpr-like"/>
    <property type="match status" value="1"/>
</dbReference>
<dbReference type="EMBL" id="CP006019">
    <property type="protein sequence ID" value="AIF68702.1"/>
    <property type="molecule type" value="Genomic_DNA"/>
</dbReference>
<evidence type="ECO:0000313" key="8">
    <source>
        <dbReference type="EMBL" id="AIF68702.1"/>
    </source>
</evidence>
<dbReference type="InterPro" id="IPR023828">
    <property type="entry name" value="Peptidase_S8_Ser-AS"/>
</dbReference>